<reference evidence="11" key="1">
    <citation type="journal article" date="2023" name="Science">
        <title>Genome structures resolve the early diversification of teleost fishes.</title>
        <authorList>
            <person name="Parey E."/>
            <person name="Louis A."/>
            <person name="Montfort J."/>
            <person name="Bouchez O."/>
            <person name="Roques C."/>
            <person name="Iampietro C."/>
            <person name="Lluch J."/>
            <person name="Castinel A."/>
            <person name="Donnadieu C."/>
            <person name="Desvignes T."/>
            <person name="Floi Bucao C."/>
            <person name="Jouanno E."/>
            <person name="Wen M."/>
            <person name="Mejri S."/>
            <person name="Dirks R."/>
            <person name="Jansen H."/>
            <person name="Henkel C."/>
            <person name="Chen W.J."/>
            <person name="Zahm M."/>
            <person name="Cabau C."/>
            <person name="Klopp C."/>
            <person name="Thompson A.W."/>
            <person name="Robinson-Rechavi M."/>
            <person name="Braasch I."/>
            <person name="Lecointre G."/>
            <person name="Bobe J."/>
            <person name="Postlethwait J.H."/>
            <person name="Berthelot C."/>
            <person name="Roest Crollius H."/>
            <person name="Guiguen Y."/>
        </authorList>
    </citation>
    <scope>NUCLEOTIDE SEQUENCE</scope>
    <source>
        <strain evidence="11">Concon-B</strain>
    </source>
</reference>
<keyword evidence="5 9" id="KW-1133">Transmembrane helix</keyword>
<keyword evidence="12" id="KW-1185">Reference proteome</keyword>
<evidence type="ECO:0000256" key="3">
    <source>
        <dbReference type="ARBA" id="ARBA00022729"/>
    </source>
</evidence>
<dbReference type="SUPFAM" id="SSF48726">
    <property type="entry name" value="Immunoglobulin"/>
    <property type="match status" value="3"/>
</dbReference>
<evidence type="ECO:0000256" key="7">
    <source>
        <dbReference type="ARBA" id="ARBA00023157"/>
    </source>
</evidence>
<evidence type="ECO:0000313" key="11">
    <source>
        <dbReference type="EMBL" id="KAJ8283116.1"/>
    </source>
</evidence>
<keyword evidence="4" id="KW-0677">Repeat</keyword>
<comment type="caution">
    <text evidence="11">The sequence shown here is derived from an EMBL/GenBank/DDBJ whole genome shotgun (WGS) entry which is preliminary data.</text>
</comment>
<dbReference type="AlphaFoldDB" id="A0A9Q1DWH1"/>
<dbReference type="Gene3D" id="2.60.40.10">
    <property type="entry name" value="Immunoglobulins"/>
    <property type="match status" value="4"/>
</dbReference>
<evidence type="ECO:0000256" key="2">
    <source>
        <dbReference type="ARBA" id="ARBA00022692"/>
    </source>
</evidence>
<dbReference type="FunFam" id="2.60.40.10:FF:000191">
    <property type="entry name" value="Immunoglobulin superfamily member 3"/>
    <property type="match status" value="1"/>
</dbReference>
<dbReference type="InterPro" id="IPR003599">
    <property type="entry name" value="Ig_sub"/>
</dbReference>
<evidence type="ECO:0000256" key="5">
    <source>
        <dbReference type="ARBA" id="ARBA00022989"/>
    </source>
</evidence>
<feature type="domain" description="Ig-like" evidence="10">
    <location>
        <begin position="285"/>
        <end position="387"/>
    </location>
</feature>
<keyword evidence="7" id="KW-1015">Disulfide bond</keyword>
<evidence type="ECO:0000256" key="8">
    <source>
        <dbReference type="ARBA" id="ARBA00023319"/>
    </source>
</evidence>
<dbReference type="OrthoDB" id="9873136at2759"/>
<feature type="domain" description="Ig-like" evidence="10">
    <location>
        <begin position="418"/>
        <end position="528"/>
    </location>
</feature>
<dbReference type="PANTHER" id="PTHR12207:SF3">
    <property type="entry name" value="PROSTAGLANDIN F2 RECEPTOR NEGATIVE REGULATOR"/>
    <property type="match status" value="1"/>
</dbReference>
<dbReference type="PROSITE" id="PS50835">
    <property type="entry name" value="IG_LIKE"/>
    <property type="match status" value="4"/>
</dbReference>
<proteinExistence type="predicted"/>
<gene>
    <name evidence="11" type="ORF">COCON_G00056350</name>
</gene>
<evidence type="ECO:0000256" key="1">
    <source>
        <dbReference type="ARBA" id="ARBA00004167"/>
    </source>
</evidence>
<sequence>MASFPKDIQRAGFGSGKMRSALFTFFIFILTSGRAGGRVVTVSQGPLVRVEGQAAALGCSVREYEGPTEQDFDWKVLRDDRWLQVISTFDLRFADQSLQGRVDSGDITVERRGPASVALLIGRLRPADSTAFRCSTPSTDAVFQGNYEADVRLIVIPDSLQVDPSPPPAVVPEGGALELHCNATRDVLPQAYTHLSVSWSVARETGPEDVLSFGPDGGVAVGPGYAQRYTDGELRLDLPGGGVYGLVLTQASPGDGGVYTCTAGEWSREAGGAWQQILERSAEMGEVQVTPTDDDITLAVGDTLNLTCSVAVDYPRSLRLEVTWLLSSAPGASPAPAEPRVLAQVGRDGVVKGAGRPVGLTRVEPGAFQLLVRGLARSDSGLYSCRVRAWIHRTTGDWYQAAQNSSHPVRVLVTVKDPVFKVLLLDKETPQFSGDPTELECQVRGVSGLGAARLGVSWLYAEATPGDVIAAGSGSVMATLDAEGTQQAGQGYEDRLGNGELVLYRSAPSTFRLRLLHTHDTDMGAYSCAMAVWSPAPPGWEKGPEVHSEPLNVFWTAKTPRVSVAARRLREVTSAGGTFEMSCQVTGQNLRNPGYSVLIQVEERVGGRTRRVLSLGPDSVLGLEEWSELDRVVLERTSAKEFRFRLYQAQRADRGFYSCTVTAWTRDPAQTWTRSASGQSNRVPVAFADKGPVFNISVRSDSRRVAPWETAKLQCILTTLGAAPSPGNMQRPLLVGTGVALAVGILSVLLGLICTRCCCRDALQSPQTPGPQDLELDPLNHGPLAAMAMD</sequence>
<organism evidence="11 12">
    <name type="scientific">Conger conger</name>
    <name type="common">Conger eel</name>
    <name type="synonym">Muraena conger</name>
    <dbReference type="NCBI Taxonomy" id="82655"/>
    <lineage>
        <taxon>Eukaryota</taxon>
        <taxon>Metazoa</taxon>
        <taxon>Chordata</taxon>
        <taxon>Craniata</taxon>
        <taxon>Vertebrata</taxon>
        <taxon>Euteleostomi</taxon>
        <taxon>Actinopterygii</taxon>
        <taxon>Neopterygii</taxon>
        <taxon>Teleostei</taxon>
        <taxon>Anguilliformes</taxon>
        <taxon>Congridae</taxon>
        <taxon>Conger</taxon>
    </lineage>
</organism>
<evidence type="ECO:0000256" key="4">
    <source>
        <dbReference type="ARBA" id="ARBA00022737"/>
    </source>
</evidence>
<feature type="transmembrane region" description="Helical" evidence="9">
    <location>
        <begin position="733"/>
        <end position="754"/>
    </location>
</feature>
<feature type="domain" description="Ig-like" evidence="10">
    <location>
        <begin position="560"/>
        <end position="677"/>
    </location>
</feature>
<evidence type="ECO:0000313" key="12">
    <source>
        <dbReference type="Proteomes" id="UP001152803"/>
    </source>
</evidence>
<dbReference type="InterPro" id="IPR007110">
    <property type="entry name" value="Ig-like_dom"/>
</dbReference>
<evidence type="ECO:0000256" key="9">
    <source>
        <dbReference type="SAM" id="Phobius"/>
    </source>
</evidence>
<dbReference type="InterPro" id="IPR036179">
    <property type="entry name" value="Ig-like_dom_sf"/>
</dbReference>
<dbReference type="EMBL" id="JAFJMO010000003">
    <property type="protein sequence ID" value="KAJ8283116.1"/>
    <property type="molecule type" value="Genomic_DNA"/>
</dbReference>
<evidence type="ECO:0000256" key="6">
    <source>
        <dbReference type="ARBA" id="ARBA00023136"/>
    </source>
</evidence>
<accession>A0A9Q1DWH1</accession>
<keyword evidence="8" id="KW-0393">Immunoglobulin domain</keyword>
<feature type="domain" description="Ig-like" evidence="10">
    <location>
        <begin position="157"/>
        <end position="263"/>
    </location>
</feature>
<dbReference type="GO" id="GO:0016020">
    <property type="term" value="C:membrane"/>
    <property type="evidence" value="ECO:0007669"/>
    <property type="project" value="UniProtKB-SubCell"/>
</dbReference>
<dbReference type="PANTHER" id="PTHR12207">
    <property type="entry name" value="V-SET AND TRANSMEMBRANE DOMAIN-CONTAINING PROTEIN"/>
    <property type="match status" value="1"/>
</dbReference>
<dbReference type="InterPro" id="IPR013783">
    <property type="entry name" value="Ig-like_fold"/>
</dbReference>
<protein>
    <recommendedName>
        <fullName evidence="10">Ig-like domain-containing protein</fullName>
    </recommendedName>
</protein>
<keyword evidence="3" id="KW-0732">Signal</keyword>
<evidence type="ECO:0000259" key="10">
    <source>
        <dbReference type="PROSITE" id="PS50835"/>
    </source>
</evidence>
<keyword evidence="6 9" id="KW-0472">Membrane</keyword>
<keyword evidence="2 9" id="KW-0812">Transmembrane</keyword>
<dbReference type="InterPro" id="IPR051102">
    <property type="entry name" value="IgSF_V-set/TM_domain"/>
</dbReference>
<dbReference type="Proteomes" id="UP001152803">
    <property type="component" value="Unassembled WGS sequence"/>
</dbReference>
<name>A0A9Q1DWH1_CONCO</name>
<dbReference type="SMART" id="SM00409">
    <property type="entry name" value="IG"/>
    <property type="match status" value="5"/>
</dbReference>
<comment type="subcellular location">
    <subcellularLocation>
        <location evidence="1">Membrane</location>
        <topology evidence="1">Single-pass membrane protein</topology>
    </subcellularLocation>
</comment>